<accession>A0ABR3FUL1</accession>
<name>A0ABR3FUL1_9AGAR</name>
<dbReference type="PROSITE" id="PS00109">
    <property type="entry name" value="PROTEIN_KINASE_TYR"/>
    <property type="match status" value="1"/>
</dbReference>
<reference evidence="3 4" key="1">
    <citation type="submission" date="2024-02" db="EMBL/GenBank/DDBJ databases">
        <title>A draft genome for the cacao thread blight pathogen Marasmius crinis-equi.</title>
        <authorList>
            <person name="Cohen S.P."/>
            <person name="Baruah I.K."/>
            <person name="Amoako-Attah I."/>
            <person name="Bukari Y."/>
            <person name="Meinhardt L.W."/>
            <person name="Bailey B.A."/>
        </authorList>
    </citation>
    <scope>NUCLEOTIDE SEQUENCE [LARGE SCALE GENOMIC DNA]</scope>
    <source>
        <strain evidence="3 4">GH-76</strain>
    </source>
</reference>
<feature type="region of interest" description="Disordered" evidence="1">
    <location>
        <begin position="197"/>
        <end position="272"/>
    </location>
</feature>
<evidence type="ECO:0000256" key="1">
    <source>
        <dbReference type="SAM" id="MobiDB-lite"/>
    </source>
</evidence>
<feature type="region of interest" description="Disordered" evidence="1">
    <location>
        <begin position="1"/>
        <end position="54"/>
    </location>
</feature>
<evidence type="ECO:0000259" key="2">
    <source>
        <dbReference type="Pfam" id="PF17667"/>
    </source>
</evidence>
<gene>
    <name evidence="3" type="ORF">V5O48_002854</name>
</gene>
<proteinExistence type="predicted"/>
<sequence>MDPSGLDPPQQTAPLSAIPGNTTLPNRQPSPKLITKTTPRDAHHRPNLFSVEPPVPSTQKRLEVAFYTAGRHYGPAPVEEFFQEFMPFHDGTNRSRKPPPRRLGLLKSMASKTSEPEMYPVFVQALQGWPFPGGGREVKLEFRDNHTRGDPNCAGLAVDVAVGAASTKGFWRDGDHIAFAEHETHVEFKIHANADPYNDCHKARKDRGRSENEAQGAKETLKVEERVEQDEETQEDTIQEDESEVIDIPQSLPDGDLSLAEESDSERAGTRDHKKWDWGDYKFENSTDIGTSCRGQLAYYAAAAMTVQYRTHFFQLLIFGRFARFIRWDRSCAIVTQRFDYIEEPELIFEFYQRFAQLDRAGRGYDEQVTRATKKEAAEAREAFASFLPDGWHGRSDLPRRLHRTIESQAFLKLMTDDGQQFIIAAPTFYPDCYSPFGRSTRRSLAYRLKKTETDSEEVAICYMKDYLAQNYPTTLKEAEVYRRIQEKRDAGVNVPPGLCTMIAGGDVPGTETKSYIYSEATPWNIGNTRKPIQLVGHRIFLKEVGASIRTFPNFKTVLNCAADAMEAHSWLFHELKILHRDVSPGNILMKRDPIPETNVRHGYLIDFDHALDLGWKDDSLPPGRSGTRQFFSIRLLEDLQAEQTLMDDRESCFYSIVWLGMLHLKHSGSDSPEKLHSNLHALFVLGDGWGKRGFFSGRKYSGYGWKTEGLNEALDELEDVFQWRYQFIEADDAELAKLQLENQERAMALLKDRQWMHDVLRKHVALMPEPLRQEFITNRHRPPTAPPSLKRSSTTLDTQMRAALDGHLPVPNAKRRRVDSDGGDTED</sequence>
<dbReference type="SUPFAM" id="SSF56112">
    <property type="entry name" value="Protein kinase-like (PK-like)"/>
    <property type="match status" value="2"/>
</dbReference>
<feature type="compositionally biased region" description="Polar residues" evidence="1">
    <location>
        <begin position="9"/>
        <end position="29"/>
    </location>
</feature>
<evidence type="ECO:0000313" key="3">
    <source>
        <dbReference type="EMBL" id="KAL0579173.1"/>
    </source>
</evidence>
<keyword evidence="4" id="KW-1185">Reference proteome</keyword>
<dbReference type="InterPro" id="IPR040976">
    <property type="entry name" value="Pkinase_fungal"/>
</dbReference>
<feature type="compositionally biased region" description="Acidic residues" evidence="1">
    <location>
        <begin position="227"/>
        <end position="245"/>
    </location>
</feature>
<dbReference type="Proteomes" id="UP001465976">
    <property type="component" value="Unassembled WGS sequence"/>
</dbReference>
<evidence type="ECO:0000313" key="4">
    <source>
        <dbReference type="Proteomes" id="UP001465976"/>
    </source>
</evidence>
<feature type="region of interest" description="Disordered" evidence="1">
    <location>
        <begin position="777"/>
        <end position="828"/>
    </location>
</feature>
<feature type="domain" description="Fungal-type protein kinase" evidence="2">
    <location>
        <begin position="515"/>
        <end position="660"/>
    </location>
</feature>
<dbReference type="InterPro" id="IPR011009">
    <property type="entry name" value="Kinase-like_dom_sf"/>
</dbReference>
<dbReference type="EMBL" id="JBAHYK010000069">
    <property type="protein sequence ID" value="KAL0579173.1"/>
    <property type="molecule type" value="Genomic_DNA"/>
</dbReference>
<protein>
    <recommendedName>
        <fullName evidence="2">Fungal-type protein kinase domain-containing protein</fullName>
    </recommendedName>
</protein>
<dbReference type="InterPro" id="IPR008266">
    <property type="entry name" value="Tyr_kinase_AS"/>
</dbReference>
<dbReference type="Gene3D" id="1.10.510.10">
    <property type="entry name" value="Transferase(Phosphotransferase) domain 1"/>
    <property type="match status" value="1"/>
</dbReference>
<dbReference type="PANTHER" id="PTHR38248:SF2">
    <property type="entry name" value="FUNK1 11"/>
    <property type="match status" value="1"/>
</dbReference>
<comment type="caution">
    <text evidence="3">The sequence shown here is derived from an EMBL/GenBank/DDBJ whole genome shotgun (WGS) entry which is preliminary data.</text>
</comment>
<organism evidence="3 4">
    <name type="scientific">Marasmius crinis-equi</name>
    <dbReference type="NCBI Taxonomy" id="585013"/>
    <lineage>
        <taxon>Eukaryota</taxon>
        <taxon>Fungi</taxon>
        <taxon>Dikarya</taxon>
        <taxon>Basidiomycota</taxon>
        <taxon>Agaricomycotina</taxon>
        <taxon>Agaricomycetes</taxon>
        <taxon>Agaricomycetidae</taxon>
        <taxon>Agaricales</taxon>
        <taxon>Marasmiineae</taxon>
        <taxon>Marasmiaceae</taxon>
        <taxon>Marasmius</taxon>
    </lineage>
</organism>
<dbReference type="Pfam" id="PF17667">
    <property type="entry name" value="Pkinase_fungal"/>
    <property type="match status" value="1"/>
</dbReference>
<dbReference type="PANTHER" id="PTHR38248">
    <property type="entry name" value="FUNK1 6"/>
    <property type="match status" value="1"/>
</dbReference>